<sequence>MNKQQSLWTSDFTAGSCVFIKNNTGLLFAPHVTGISEREFLVEGIQSLFNKTMACNIEGIQANMISGKNIAFRNSMSFWLGWTSVS</sequence>
<proteinExistence type="predicted"/>
<accession>A0AAW6BLH5</accession>
<dbReference type="RefSeq" id="WP_271867723.1">
    <property type="nucleotide sequence ID" value="NZ_JAQMFO010000050.1"/>
</dbReference>
<gene>
    <name evidence="1" type="ORF">PH362_22390</name>
</gene>
<name>A0AAW6BLH5_9GAMM</name>
<evidence type="ECO:0000313" key="2">
    <source>
        <dbReference type="Proteomes" id="UP001212996"/>
    </source>
</evidence>
<dbReference type="EMBL" id="JAQMFO010000050">
    <property type="protein sequence ID" value="MDB6374594.1"/>
    <property type="molecule type" value="Genomic_DNA"/>
</dbReference>
<dbReference type="AlphaFoldDB" id="A0AAW6BLH5"/>
<comment type="caution">
    <text evidence="1">The sequence shown here is derived from an EMBL/GenBank/DDBJ whole genome shotgun (WGS) entry which is preliminary data.</text>
</comment>
<protein>
    <submittedName>
        <fullName evidence="1">Uncharacterized protein</fullName>
    </submittedName>
</protein>
<dbReference type="Proteomes" id="UP001212996">
    <property type="component" value="Unassembled WGS sequence"/>
</dbReference>
<organism evidence="1 2">
    <name type="scientific">Photorhabdus bodei</name>
    <dbReference type="NCBI Taxonomy" id="2029681"/>
    <lineage>
        <taxon>Bacteria</taxon>
        <taxon>Pseudomonadati</taxon>
        <taxon>Pseudomonadota</taxon>
        <taxon>Gammaproteobacteria</taxon>
        <taxon>Enterobacterales</taxon>
        <taxon>Morganellaceae</taxon>
        <taxon>Photorhabdus</taxon>
    </lineage>
</organism>
<evidence type="ECO:0000313" key="1">
    <source>
        <dbReference type="EMBL" id="MDB6374594.1"/>
    </source>
</evidence>
<reference evidence="1" key="1">
    <citation type="submission" date="2023-01" db="EMBL/GenBank/DDBJ databases">
        <title>Genome sequencing of Photorhabdus bodei 09-20.</title>
        <authorList>
            <person name="Kalindamar S."/>
            <person name="Kumru S."/>
        </authorList>
    </citation>
    <scope>NUCLEOTIDE SEQUENCE</scope>
    <source>
        <strain evidence="1">09-20</strain>
    </source>
</reference>